<sequence>MMKIDGSRMGRYYDELFEEIQAELYPGCNWISSLNFIAKLMHLKLKGKIPKNIFDELLKQLKFALPKENKIPATHYEAKRKLSRLGLGYQSIHIYESHRLGSLEHGDQLLPLASGSDHLAYSYEVGTVNGVRFVAYNRDKDRTTQNSGVLVAGTDGFNFYGQFEEILHISFNGSYSVVLFRYDYILANQAKQVFYLDDLVRGQNWKVVQNVNHRQVWDNILHESDEINDDVDIVHDTNSSNFELFVDLGDLVMQQSDQPRTPIVNVPQRSSIVKDDGDFIDYGEDGTTEGVEVTNDEDDLLIVYLSDEENDHVCSMDLNLISDDDSDYYT</sequence>
<dbReference type="EMBL" id="UZAU01000801">
    <property type="status" value="NOT_ANNOTATED_CDS"/>
    <property type="molecule type" value="Genomic_DNA"/>
</dbReference>
<keyword evidence="2" id="KW-1185">Reference proteome</keyword>
<dbReference type="Gramene" id="evm.model.10.417">
    <property type="protein sequence ID" value="cds.evm.model.10.417"/>
    <property type="gene ID" value="evm.TU.10.417"/>
</dbReference>
<reference evidence="1" key="1">
    <citation type="submission" date="2021-03" db="UniProtKB">
        <authorList>
            <consortium name="EnsemblPlants"/>
        </authorList>
    </citation>
    <scope>IDENTIFICATION</scope>
</reference>
<accession>A0A803QNQ8</accession>
<dbReference type="AlphaFoldDB" id="A0A803QNQ8"/>
<dbReference type="Proteomes" id="UP000596661">
    <property type="component" value="Unassembled WGS sequence"/>
</dbReference>
<proteinExistence type="predicted"/>
<name>A0A803QNQ8_CANSA</name>
<dbReference type="PANTHER" id="PTHR48258:SF14">
    <property type="entry name" value="OS02G0583300 PROTEIN"/>
    <property type="match status" value="1"/>
</dbReference>
<dbReference type="PANTHER" id="PTHR48258">
    <property type="entry name" value="DUF4218 DOMAIN-CONTAINING PROTEIN-RELATED"/>
    <property type="match status" value="1"/>
</dbReference>
<evidence type="ECO:0000313" key="1">
    <source>
        <dbReference type="EnsemblPlants" id="cds.evm.model.10.417"/>
    </source>
</evidence>
<dbReference type="EnsemblPlants" id="evm.model.10.417">
    <property type="protein sequence ID" value="cds.evm.model.10.417"/>
    <property type="gene ID" value="evm.TU.10.417"/>
</dbReference>
<organism evidence="1 2">
    <name type="scientific">Cannabis sativa</name>
    <name type="common">Hemp</name>
    <name type="synonym">Marijuana</name>
    <dbReference type="NCBI Taxonomy" id="3483"/>
    <lineage>
        <taxon>Eukaryota</taxon>
        <taxon>Viridiplantae</taxon>
        <taxon>Streptophyta</taxon>
        <taxon>Embryophyta</taxon>
        <taxon>Tracheophyta</taxon>
        <taxon>Spermatophyta</taxon>
        <taxon>Magnoliopsida</taxon>
        <taxon>eudicotyledons</taxon>
        <taxon>Gunneridae</taxon>
        <taxon>Pentapetalae</taxon>
        <taxon>rosids</taxon>
        <taxon>fabids</taxon>
        <taxon>Rosales</taxon>
        <taxon>Cannabaceae</taxon>
        <taxon>Cannabis</taxon>
    </lineage>
</organism>
<protein>
    <submittedName>
        <fullName evidence="1">Uncharacterized protein</fullName>
    </submittedName>
</protein>
<evidence type="ECO:0000313" key="2">
    <source>
        <dbReference type="Proteomes" id="UP000596661"/>
    </source>
</evidence>